<evidence type="ECO:0000313" key="7">
    <source>
        <dbReference type="EMBL" id="KAG6960187.1"/>
    </source>
</evidence>
<dbReference type="AlphaFoldDB" id="A0A8J5M281"/>
<organism evidence="7 8">
    <name type="scientific">Phytophthora aleatoria</name>
    <dbReference type="NCBI Taxonomy" id="2496075"/>
    <lineage>
        <taxon>Eukaryota</taxon>
        <taxon>Sar</taxon>
        <taxon>Stramenopiles</taxon>
        <taxon>Oomycota</taxon>
        <taxon>Peronosporomycetes</taxon>
        <taxon>Peronosporales</taxon>
        <taxon>Peronosporaceae</taxon>
        <taxon>Phytophthora</taxon>
    </lineage>
</organism>
<accession>A0A8J5M281</accession>
<evidence type="ECO:0000313" key="8">
    <source>
        <dbReference type="Proteomes" id="UP000709295"/>
    </source>
</evidence>
<evidence type="ECO:0000256" key="2">
    <source>
        <dbReference type="ARBA" id="ARBA00022692"/>
    </source>
</evidence>
<evidence type="ECO:0000256" key="4">
    <source>
        <dbReference type="ARBA" id="ARBA00023136"/>
    </source>
</evidence>
<dbReference type="Pfam" id="PF02535">
    <property type="entry name" value="Zip"/>
    <property type="match status" value="1"/>
</dbReference>
<keyword evidence="4 6" id="KW-0472">Membrane</keyword>
<dbReference type="GO" id="GO:0005385">
    <property type="term" value="F:zinc ion transmembrane transporter activity"/>
    <property type="evidence" value="ECO:0007669"/>
    <property type="project" value="TreeGrafter"/>
</dbReference>
<dbReference type="PANTHER" id="PTHR16950:SF16">
    <property type="entry name" value="ZINC TRANSPORTER ZIP13"/>
    <property type="match status" value="1"/>
</dbReference>
<feature type="region of interest" description="Disordered" evidence="5">
    <location>
        <begin position="199"/>
        <end position="248"/>
    </location>
</feature>
<feature type="transmembrane region" description="Helical" evidence="6">
    <location>
        <begin position="355"/>
        <end position="377"/>
    </location>
</feature>
<dbReference type="PANTHER" id="PTHR16950">
    <property type="entry name" value="ZINC TRANSPORTER SLC39A7 HISTIDINE-RICH MEMBRANE PROTEIN KE4"/>
    <property type="match status" value="1"/>
</dbReference>
<evidence type="ECO:0000256" key="6">
    <source>
        <dbReference type="SAM" id="Phobius"/>
    </source>
</evidence>
<dbReference type="InterPro" id="IPR003689">
    <property type="entry name" value="ZIP"/>
</dbReference>
<evidence type="ECO:0000256" key="5">
    <source>
        <dbReference type="SAM" id="MobiDB-lite"/>
    </source>
</evidence>
<reference evidence="7" key="1">
    <citation type="submission" date="2021-01" db="EMBL/GenBank/DDBJ databases">
        <title>Phytophthora aleatoria, a newly-described species from Pinus radiata is distinct from Phytophthora cactorum isolates based on comparative genomics.</title>
        <authorList>
            <person name="Mcdougal R."/>
            <person name="Panda P."/>
            <person name="Williams N."/>
            <person name="Studholme D.J."/>
        </authorList>
    </citation>
    <scope>NUCLEOTIDE SEQUENCE</scope>
    <source>
        <strain evidence="7">NZFS 4037</strain>
    </source>
</reference>
<name>A0A8J5M281_9STRA</name>
<evidence type="ECO:0000256" key="1">
    <source>
        <dbReference type="ARBA" id="ARBA00004141"/>
    </source>
</evidence>
<keyword evidence="8" id="KW-1185">Reference proteome</keyword>
<evidence type="ECO:0008006" key="9">
    <source>
        <dbReference type="Google" id="ProtNLM"/>
    </source>
</evidence>
<dbReference type="Proteomes" id="UP000709295">
    <property type="component" value="Unassembled WGS sequence"/>
</dbReference>
<keyword evidence="3 6" id="KW-1133">Transmembrane helix</keyword>
<evidence type="ECO:0000256" key="3">
    <source>
        <dbReference type="ARBA" id="ARBA00022989"/>
    </source>
</evidence>
<sequence>MMIRSEQLGLMWASEWQWQTAGGKRAASNFLFGWVRHVSPLGTNSSSPMLARPRRQEPDVCDLADVAKYFNLMMELAALHVGAGAFWPPLPLQSRGRQDNGAAPVLVLLVVPLGVGNQEKQQPLLRVFLSFAAGGLLGDALLHLLPHSLPEDAGHAHDHEGHDHEGHTHSMADLYVWLWTLAGMLTFFMLEKFVRAQTGGGHGHSHGHTHSSTSVQDGGASPVSSKTTTARKRAVFKEGKDDVDVPEEEPIVSKELGKKPIAAAGYLNLAADFSHNFTDGLAIGATFLRGTGWTTTVAMLLHELPHEIGDFAILIQSGFTRREAMLTQLLTAIGAMIGTVIGLLMEGAGDSSSVWISPFTAGGFIYIACTSVMPELLEDCSLAQSLKEAGAMCAGIGLMTLIALSE</sequence>
<feature type="transmembrane region" description="Helical" evidence="6">
    <location>
        <begin position="329"/>
        <end position="349"/>
    </location>
</feature>
<keyword evidence="2 6" id="KW-0812">Transmembrane</keyword>
<feature type="transmembrane region" description="Helical" evidence="6">
    <location>
        <begin position="389"/>
        <end position="405"/>
    </location>
</feature>
<protein>
    <recommendedName>
        <fullName evidence="9">Zinc (Zn2)-Iron (Fe2) Permease (ZIP) Family</fullName>
    </recommendedName>
</protein>
<dbReference type="GO" id="GO:0006882">
    <property type="term" value="P:intracellular zinc ion homeostasis"/>
    <property type="evidence" value="ECO:0007669"/>
    <property type="project" value="TreeGrafter"/>
</dbReference>
<gene>
    <name evidence="7" type="ORF">JG688_00009725</name>
</gene>
<dbReference type="GO" id="GO:0016020">
    <property type="term" value="C:membrane"/>
    <property type="evidence" value="ECO:0007669"/>
    <property type="project" value="UniProtKB-SubCell"/>
</dbReference>
<comment type="caution">
    <text evidence="7">The sequence shown here is derived from an EMBL/GenBank/DDBJ whole genome shotgun (WGS) entry which is preliminary data.</text>
</comment>
<comment type="subcellular location">
    <subcellularLocation>
        <location evidence="1">Membrane</location>
        <topology evidence="1">Multi-pass membrane protein</topology>
    </subcellularLocation>
</comment>
<proteinExistence type="predicted"/>
<dbReference type="EMBL" id="JAENGY010000572">
    <property type="protein sequence ID" value="KAG6960187.1"/>
    <property type="molecule type" value="Genomic_DNA"/>
</dbReference>